<dbReference type="EMBL" id="GG663503">
    <property type="protein sequence ID" value="EFD41259.2"/>
    <property type="molecule type" value="Genomic_DNA"/>
</dbReference>
<dbReference type="InterPro" id="IPR038332">
    <property type="entry name" value="PPE_sf"/>
</dbReference>
<proteinExistence type="predicted"/>
<dbReference type="SUPFAM" id="SSF140459">
    <property type="entry name" value="PE/PPE dimer-like"/>
    <property type="match status" value="1"/>
</dbReference>
<feature type="compositionally biased region" description="Basic residues" evidence="1">
    <location>
        <begin position="170"/>
        <end position="195"/>
    </location>
</feature>
<dbReference type="Proteomes" id="UP000005088">
    <property type="component" value="Unassembled WGS sequence"/>
</dbReference>
<evidence type="ECO:0000259" key="2">
    <source>
        <dbReference type="Pfam" id="PF00934"/>
    </source>
</evidence>
<dbReference type="Pfam" id="PF00934">
    <property type="entry name" value="PE"/>
    <property type="match status" value="1"/>
</dbReference>
<evidence type="ECO:0000256" key="1">
    <source>
        <dbReference type="SAM" id="MobiDB-lite"/>
    </source>
</evidence>
<feature type="domain" description="PE" evidence="2">
    <location>
        <begin position="4"/>
        <end position="94"/>
    </location>
</feature>
<dbReference type="FunFam" id="1.10.287.850:FF:000001">
    <property type="entry name" value="PE_PGRS39"/>
    <property type="match status" value="1"/>
</dbReference>
<sequence length="249" mass="25336">MSFVIAVPEFLSAAATDLANLGSTISAANAAASIPTTGVLAAGADDVSAAIAALFGAHAQAYQTISAQAATFHAQFVQTLSAGAGAYANAEAANVQQSLLNAINAPTQALLGRPLIGDGADGTAPGQNGGAGGLLYGNGGNGAAGVNAGIAGGSGGAAGLIGNGGSGGARRSRCGRRVRRTRRAAVRQRRRGRQRRGGDYPRRQRRRRWCRRQRVAIRQRWGRGARRGRRGGCRRGQPPDRPGGPGQHG</sequence>
<dbReference type="InterPro" id="IPR000084">
    <property type="entry name" value="PE-PGRS_N"/>
</dbReference>
<evidence type="ECO:0000313" key="3">
    <source>
        <dbReference type="EMBL" id="EFD41259.2"/>
    </source>
</evidence>
<evidence type="ECO:0000313" key="4">
    <source>
        <dbReference type="Proteomes" id="UP000005088"/>
    </source>
</evidence>
<reference evidence="4" key="1">
    <citation type="submission" date="2009-03" db="EMBL/GenBank/DDBJ databases">
        <title>The Genome Sequence of Mycobacterium africanum strain K85 (originally listed here as Mycobacterium tuberculosis).</title>
        <authorList>
            <consortium name="The Broad Institute Genome Sequencing Platform"/>
            <person name="Small P."/>
            <person name="Gagneaux S."/>
            <person name="Hopewell P."/>
            <person name="Young S.K."/>
            <person name="Kodira C.D."/>
            <person name="Zeng Q."/>
            <person name="Koehrsen M."/>
            <person name="Alvarado L."/>
            <person name="Berlin A."/>
            <person name="Borenstein D."/>
            <person name="Chen Z."/>
            <person name="Engels R."/>
            <person name="Freedman E."/>
            <person name="Gellesch M."/>
            <person name="Goldberg J."/>
            <person name="Griggs A."/>
            <person name="Gujja S."/>
            <person name="Heiman D."/>
            <person name="Hepburn T."/>
            <person name="Howarth C."/>
            <person name="Jen D."/>
            <person name="Larson L."/>
            <person name="Lewis B."/>
            <person name="Mehta T."/>
            <person name="Park D."/>
            <person name="Pearson M."/>
            <person name="Roberts A."/>
            <person name="Saif S."/>
            <person name="Shea T."/>
            <person name="Shenoy N."/>
            <person name="Sisk P."/>
            <person name="Stolte C."/>
            <person name="Sykes S."/>
            <person name="Walk T."/>
            <person name="White J."/>
            <person name="Yandava C."/>
            <person name="Nusbaum C."/>
            <person name="Galagan J."/>
            <person name="Birren B."/>
        </authorList>
    </citation>
    <scope>NUCLEOTIDE SEQUENCE [LARGE SCALE GENOMIC DNA]</scope>
    <source>
        <strain evidence="4">K85</strain>
    </source>
</reference>
<gene>
    <name evidence="3" type="ORF">TBOG_00094</name>
</gene>
<dbReference type="Gene3D" id="1.10.287.850">
    <property type="entry name" value="HP0062-like domain"/>
    <property type="match status" value="1"/>
</dbReference>
<dbReference type="AlphaFoldDB" id="A0A9P2H4B3"/>
<dbReference type="InterPro" id="IPR048996">
    <property type="entry name" value="PGRS_rpt"/>
</dbReference>
<accession>A0A9P2H4B3</accession>
<name>A0A9P2H4B3_MYCTX</name>
<organism evidence="3 4">
    <name type="scientific">Mycobacterium tuberculosis variant africanum K85</name>
    <dbReference type="NCBI Taxonomy" id="611304"/>
    <lineage>
        <taxon>Bacteria</taxon>
        <taxon>Bacillati</taxon>
        <taxon>Actinomycetota</taxon>
        <taxon>Actinomycetes</taxon>
        <taxon>Mycobacteriales</taxon>
        <taxon>Mycobacteriaceae</taxon>
        <taxon>Mycobacterium</taxon>
        <taxon>Mycobacterium tuberculosis complex</taxon>
    </lineage>
</organism>
<dbReference type="Pfam" id="PF21526">
    <property type="entry name" value="PGRS"/>
    <property type="match status" value="1"/>
</dbReference>
<feature type="compositionally biased region" description="Basic residues" evidence="1">
    <location>
        <begin position="203"/>
        <end position="233"/>
    </location>
</feature>
<protein>
    <submittedName>
        <fullName evidence="3">PE-PGRS family protein</fullName>
    </submittedName>
</protein>
<feature type="region of interest" description="Disordered" evidence="1">
    <location>
        <begin position="164"/>
        <end position="249"/>
    </location>
</feature>